<proteinExistence type="predicted"/>
<protein>
    <submittedName>
        <fullName evidence="1">Uncharacterized protein</fullName>
    </submittedName>
</protein>
<dbReference type="EMBL" id="BAAABY010000009">
    <property type="protein sequence ID" value="GAA0450440.1"/>
    <property type="molecule type" value="Genomic_DNA"/>
</dbReference>
<reference evidence="1 2" key="1">
    <citation type="journal article" date="2019" name="Int. J. Syst. Evol. Microbiol.">
        <title>The Global Catalogue of Microorganisms (GCM) 10K type strain sequencing project: providing services to taxonomists for standard genome sequencing and annotation.</title>
        <authorList>
            <consortium name="The Broad Institute Genomics Platform"/>
            <consortium name="The Broad Institute Genome Sequencing Center for Infectious Disease"/>
            <person name="Wu L."/>
            <person name="Ma J."/>
        </authorList>
    </citation>
    <scope>NUCLEOTIDE SEQUENCE [LARGE SCALE GENOMIC DNA]</scope>
    <source>
        <strain evidence="1 2">JCM 4805</strain>
    </source>
</reference>
<gene>
    <name evidence="1" type="ORF">GCM10010361_13110</name>
</gene>
<evidence type="ECO:0000313" key="2">
    <source>
        <dbReference type="Proteomes" id="UP001500909"/>
    </source>
</evidence>
<evidence type="ECO:0000313" key="1">
    <source>
        <dbReference type="EMBL" id="GAA0450440.1"/>
    </source>
</evidence>
<sequence length="167" mass="17845">MGQAGRLDPGPGAAVPNGRPARVACQYAWRRFVLPNWKSGLTSLGQWQLYDTVCGAVTTAWALILPRVTAEEGLPVGLLWLTTPETPLGPALTITEDQRIGLLLFTRSPYGHQAVHGPVGARIGEELSVCTGLSVAVTGCLMPHGCGWSVVWRRCCRRIGQASVTQG</sequence>
<comment type="caution">
    <text evidence="1">The sequence shown here is derived from an EMBL/GenBank/DDBJ whole genome shotgun (WGS) entry which is preliminary data.</text>
</comment>
<organism evidence="1 2">
    <name type="scientific">Streptomyces olivaceiscleroticus</name>
    <dbReference type="NCBI Taxonomy" id="68245"/>
    <lineage>
        <taxon>Bacteria</taxon>
        <taxon>Bacillati</taxon>
        <taxon>Actinomycetota</taxon>
        <taxon>Actinomycetes</taxon>
        <taxon>Kitasatosporales</taxon>
        <taxon>Streptomycetaceae</taxon>
        <taxon>Streptomyces</taxon>
    </lineage>
</organism>
<dbReference type="Proteomes" id="UP001500909">
    <property type="component" value="Unassembled WGS sequence"/>
</dbReference>
<name>A0ABN0ZKI1_9ACTN</name>
<accession>A0ABN0ZKI1</accession>
<keyword evidence="2" id="KW-1185">Reference proteome</keyword>